<evidence type="ECO:0000313" key="2">
    <source>
        <dbReference type="EMBL" id="OGY25557.1"/>
    </source>
</evidence>
<feature type="compositionally biased region" description="Basic residues" evidence="1">
    <location>
        <begin position="310"/>
        <end position="326"/>
    </location>
</feature>
<name>A0A1G1WE51_9BACT</name>
<protein>
    <submittedName>
        <fullName evidence="2">Uncharacterized protein</fullName>
    </submittedName>
</protein>
<accession>A0A1G1WE51</accession>
<feature type="region of interest" description="Disordered" evidence="1">
    <location>
        <begin position="217"/>
        <end position="326"/>
    </location>
</feature>
<evidence type="ECO:0000256" key="1">
    <source>
        <dbReference type="SAM" id="MobiDB-lite"/>
    </source>
</evidence>
<dbReference type="EMBL" id="MHCS01000045">
    <property type="protein sequence ID" value="OGY25557.1"/>
    <property type="molecule type" value="Genomic_DNA"/>
</dbReference>
<sequence>MSLVTCSNCVAEQFEDGYGARRKVSGVWDQVGDKCAAPQSRRDVQRTIDFVEGLQREHPDIDWHELLDKSYRSGRRLKAWEARYPEEPTRVKGFLRMCDEDSASISRSAKRYLIDTVLRGAKATIERIGEVRVQIDTKDPGKIRGLQKRQERLDQLRKHILLGIERIETAVKKIDTRGLLKGPAFWNVLRDTVALAEQLHLRVQAYGAGKDQVDEHKMAQAAKLASQSISAEEEETADPAAEAPTQPEGGEDVSAGPPPTTTTADAPKKNGEAVLENGMRVTGSPEAVDAFKNGGADMGHEPEPKAPKPVTRKPTAKKTHKSSAKK</sequence>
<organism evidence="2 3">
    <name type="scientific">Candidatus Woykebacteria bacterium RBG_16_43_9</name>
    <dbReference type="NCBI Taxonomy" id="1802596"/>
    <lineage>
        <taxon>Bacteria</taxon>
        <taxon>Candidatus Woykeibacteriota</taxon>
    </lineage>
</organism>
<evidence type="ECO:0000313" key="3">
    <source>
        <dbReference type="Proteomes" id="UP000176389"/>
    </source>
</evidence>
<gene>
    <name evidence="2" type="ORF">A2Z11_03985</name>
</gene>
<comment type="caution">
    <text evidence="2">The sequence shown here is derived from an EMBL/GenBank/DDBJ whole genome shotgun (WGS) entry which is preliminary data.</text>
</comment>
<proteinExistence type="predicted"/>
<reference evidence="2 3" key="1">
    <citation type="journal article" date="2016" name="Nat. Commun.">
        <title>Thousands of microbial genomes shed light on interconnected biogeochemical processes in an aquifer system.</title>
        <authorList>
            <person name="Anantharaman K."/>
            <person name="Brown C.T."/>
            <person name="Hug L.A."/>
            <person name="Sharon I."/>
            <person name="Castelle C.J."/>
            <person name="Probst A.J."/>
            <person name="Thomas B.C."/>
            <person name="Singh A."/>
            <person name="Wilkins M.J."/>
            <person name="Karaoz U."/>
            <person name="Brodie E.L."/>
            <person name="Williams K.H."/>
            <person name="Hubbard S.S."/>
            <person name="Banfield J.F."/>
        </authorList>
    </citation>
    <scope>NUCLEOTIDE SEQUENCE [LARGE SCALE GENOMIC DNA]</scope>
</reference>
<dbReference type="Proteomes" id="UP000176389">
    <property type="component" value="Unassembled WGS sequence"/>
</dbReference>
<dbReference type="AlphaFoldDB" id="A0A1G1WE51"/>